<dbReference type="Pfam" id="PF00271">
    <property type="entry name" value="Helicase_C"/>
    <property type="match status" value="1"/>
</dbReference>
<dbReference type="GO" id="GO:0003724">
    <property type="term" value="F:RNA helicase activity"/>
    <property type="evidence" value="ECO:0007669"/>
    <property type="project" value="UniProtKB-EC"/>
</dbReference>
<evidence type="ECO:0000256" key="1">
    <source>
        <dbReference type="ARBA" id="ARBA00012552"/>
    </source>
</evidence>
<dbReference type="Gramene" id="ABP01258">
    <property type="protein sequence ID" value="ABP01258"/>
    <property type="gene ID" value="OSTLU_36611"/>
</dbReference>
<keyword evidence="2 7" id="KW-0547">Nucleotide-binding</keyword>
<dbReference type="PROSITE" id="PS51195">
    <property type="entry name" value="Q_MOTIF"/>
    <property type="match status" value="1"/>
</dbReference>
<evidence type="ECO:0000259" key="9">
    <source>
        <dbReference type="PROSITE" id="PS51194"/>
    </source>
</evidence>
<dbReference type="PROSITE" id="PS51194">
    <property type="entry name" value="HELICASE_CTER"/>
    <property type="match status" value="1"/>
</dbReference>
<comment type="similarity">
    <text evidence="7">Belongs to the DEAD box helicase family.</text>
</comment>
<evidence type="ECO:0000313" key="13">
    <source>
        <dbReference type="Proteomes" id="UP000001568"/>
    </source>
</evidence>
<evidence type="ECO:0000256" key="3">
    <source>
        <dbReference type="ARBA" id="ARBA00022801"/>
    </source>
</evidence>
<feature type="domain" description="DEAD-box RNA helicase Q" evidence="10">
    <location>
        <begin position="65"/>
        <end position="93"/>
    </location>
</feature>
<dbReference type="PROSITE" id="PS00039">
    <property type="entry name" value="DEAD_ATP_HELICASE"/>
    <property type="match status" value="1"/>
</dbReference>
<dbReference type="KEGG" id="olu:OSTLU_27227"/>
<dbReference type="AlphaFoldDB" id="A4S6S8"/>
<evidence type="ECO:0000256" key="4">
    <source>
        <dbReference type="ARBA" id="ARBA00022806"/>
    </source>
</evidence>
<dbReference type="FunFam" id="3.40.50.300:FF:000079">
    <property type="entry name" value="probable ATP-dependent RNA helicase DDX17"/>
    <property type="match status" value="1"/>
</dbReference>
<dbReference type="GO" id="GO:0005524">
    <property type="term" value="F:ATP binding"/>
    <property type="evidence" value="ECO:0007669"/>
    <property type="project" value="UniProtKB-KW"/>
</dbReference>
<dbReference type="FunFam" id="3.40.50.300:FF:000008">
    <property type="entry name" value="ATP-dependent RNA helicase RhlB"/>
    <property type="match status" value="1"/>
</dbReference>
<dbReference type="EMBL" id="CP000593">
    <property type="protein sequence ID" value="ABO99289.1"/>
    <property type="molecule type" value="Genomic_DNA"/>
</dbReference>
<evidence type="ECO:0000256" key="2">
    <source>
        <dbReference type="ARBA" id="ARBA00022741"/>
    </source>
</evidence>
<dbReference type="OrthoDB" id="196131at2759"/>
<dbReference type="InterPro" id="IPR011545">
    <property type="entry name" value="DEAD/DEAH_box_helicase_dom"/>
</dbReference>
<dbReference type="RefSeq" id="XP_001420996.1">
    <property type="nucleotide sequence ID" value="XM_001420959.1"/>
</dbReference>
<keyword evidence="5 7" id="KW-0067">ATP-binding</keyword>
<dbReference type="CDD" id="cd18787">
    <property type="entry name" value="SF2_C_DEAD"/>
    <property type="match status" value="1"/>
</dbReference>
<evidence type="ECO:0000259" key="8">
    <source>
        <dbReference type="PROSITE" id="PS51192"/>
    </source>
</evidence>
<evidence type="ECO:0000256" key="6">
    <source>
        <dbReference type="PROSITE-ProRule" id="PRU00552"/>
    </source>
</evidence>
<dbReference type="PROSITE" id="PS51192">
    <property type="entry name" value="HELICASE_ATP_BIND_1"/>
    <property type="match status" value="1"/>
</dbReference>
<dbReference type="EMBL" id="CP000601">
    <property type="protein sequence ID" value="ABP01258.1"/>
    <property type="molecule type" value="Genomic_DNA"/>
</dbReference>
<dbReference type="InterPro" id="IPR027417">
    <property type="entry name" value="P-loop_NTPase"/>
</dbReference>
<dbReference type="RefSeq" id="XP_001422899.1">
    <property type="nucleotide sequence ID" value="XM_001422862.1"/>
</dbReference>
<evidence type="ECO:0000259" key="10">
    <source>
        <dbReference type="PROSITE" id="PS51195"/>
    </source>
</evidence>
<accession>A4S6S8</accession>
<dbReference type="EC" id="3.6.4.13" evidence="1"/>
<dbReference type="InterPro" id="IPR014001">
    <property type="entry name" value="Helicase_ATP-bd"/>
</dbReference>
<dbReference type="SUPFAM" id="SSF52540">
    <property type="entry name" value="P-loop containing nucleoside triphosphate hydrolases"/>
    <property type="match status" value="1"/>
</dbReference>
<protein>
    <recommendedName>
        <fullName evidence="1">RNA helicase</fullName>
        <ecNumber evidence="1">3.6.4.13</ecNumber>
    </recommendedName>
</protein>
<feature type="domain" description="Helicase ATP-binding" evidence="8">
    <location>
        <begin position="96"/>
        <end position="272"/>
    </location>
</feature>
<dbReference type="OMA" id="HRIGMLT"/>
<keyword evidence="4 7" id="KW-0347">Helicase</keyword>
<dbReference type="SMART" id="SM00490">
    <property type="entry name" value="HELICc"/>
    <property type="match status" value="1"/>
</dbReference>
<proteinExistence type="inferred from homology"/>
<reference evidence="11 13" key="1">
    <citation type="journal article" date="2007" name="Proc. Natl. Acad. Sci. U.S.A.">
        <title>The tiny eukaryote Ostreococcus provides genomic insights into the paradox of plankton speciation.</title>
        <authorList>
            <person name="Palenik B."/>
            <person name="Grimwood J."/>
            <person name="Aerts A."/>
            <person name="Rouze P."/>
            <person name="Salamov A."/>
            <person name="Putnam N."/>
            <person name="Dupont C."/>
            <person name="Jorgensen R."/>
            <person name="Derelle E."/>
            <person name="Rombauts S."/>
            <person name="Zhou K."/>
            <person name="Otillar R."/>
            <person name="Merchant S.S."/>
            <person name="Podell S."/>
            <person name="Gaasterland T."/>
            <person name="Napoli C."/>
            <person name="Gendler K."/>
            <person name="Manuell A."/>
            <person name="Tai V."/>
            <person name="Vallon O."/>
            <person name="Piganeau G."/>
            <person name="Jancek S."/>
            <person name="Heijde M."/>
            <person name="Jabbari K."/>
            <person name="Bowler C."/>
            <person name="Lohr M."/>
            <person name="Robbens S."/>
            <person name="Werner G."/>
            <person name="Dubchak I."/>
            <person name="Pazour G.J."/>
            <person name="Ren Q."/>
            <person name="Paulsen I."/>
            <person name="Delwiche C."/>
            <person name="Schmutz J."/>
            <person name="Rokhsar D."/>
            <person name="Van de Peer Y."/>
            <person name="Moreau H."/>
            <person name="Grigoriev I.V."/>
        </authorList>
    </citation>
    <scope>NUCLEOTIDE SEQUENCE [LARGE SCALE GENOMIC DNA]</scope>
    <source>
        <strain evidence="11 13">CCE9901</strain>
    </source>
</reference>
<dbReference type="SMART" id="SM00487">
    <property type="entry name" value="DEXDc"/>
    <property type="match status" value="1"/>
</dbReference>
<dbReference type="GO" id="GO:0003676">
    <property type="term" value="F:nucleic acid binding"/>
    <property type="evidence" value="ECO:0007669"/>
    <property type="project" value="InterPro"/>
</dbReference>
<dbReference type="STRING" id="436017.A4S6S8"/>
<organism evidence="11 13">
    <name type="scientific">Ostreococcus lucimarinus (strain CCE9901)</name>
    <dbReference type="NCBI Taxonomy" id="436017"/>
    <lineage>
        <taxon>Eukaryota</taxon>
        <taxon>Viridiplantae</taxon>
        <taxon>Chlorophyta</taxon>
        <taxon>Mamiellophyceae</taxon>
        <taxon>Mamiellales</taxon>
        <taxon>Bathycoccaceae</taxon>
        <taxon>Ostreococcus</taxon>
    </lineage>
</organism>
<name>A4S6S8_OSTLU</name>
<feature type="domain" description="Helicase C-terminal" evidence="9">
    <location>
        <begin position="301"/>
        <end position="450"/>
    </location>
</feature>
<sequence length="452" mass="49408">MDAVRRAGDADASTSATVRDGEVFSKNLYFEHPSTTARSARATEDAMRARGVRVVRGADVPKIVTTFEEASFPAYVMDDLKERGLATPTPCQCQAWPIALSGRDLIAVAETGSGKTLAYVLPAIVHVNAQPVLEKGEGPIALVLAPTRELASQIELEVAKFAASSEIKHACVTGGVPKGPQIKALKSGGSEICVATPGRLIDFLDGGQTNLRRTSFVVLDEADRMLDMGFEPQIRRIIAQTRCDRQTLLFTATWPVEVREVAREFIRNDPVEMRVGGAGDGLLASKNVEQIVHIVEDAEAKYAKLMDILEEEMDGSSILVFVETKALVDQLTRRLRSEGWPALGLHGDKEQKERDWVLEEFRAARSPIMISTDVASRGLDVVGVKLVVNHDFPKSVEEYVHRIGRTGRAGRKGKSHTFFSILRDGKHARELAHVLRASNQSIPRALEGVVAD</sequence>
<dbReference type="InterPro" id="IPR000629">
    <property type="entry name" value="RNA-helicase_DEAD-box_CS"/>
</dbReference>
<dbReference type="Proteomes" id="UP000001568">
    <property type="component" value="Chromosome 21"/>
</dbReference>
<dbReference type="Proteomes" id="UP000001568">
    <property type="component" value="Chromosome 13"/>
</dbReference>
<dbReference type="eggNOG" id="KOG0331">
    <property type="taxonomic scope" value="Eukaryota"/>
</dbReference>
<keyword evidence="3 7" id="KW-0378">Hydrolase</keyword>
<evidence type="ECO:0000256" key="7">
    <source>
        <dbReference type="RuleBase" id="RU000492"/>
    </source>
</evidence>
<evidence type="ECO:0000256" key="5">
    <source>
        <dbReference type="ARBA" id="ARBA00022840"/>
    </source>
</evidence>
<dbReference type="GO" id="GO:0016787">
    <property type="term" value="F:hydrolase activity"/>
    <property type="evidence" value="ECO:0007669"/>
    <property type="project" value="UniProtKB-KW"/>
</dbReference>
<dbReference type="HOGENOM" id="CLU_003041_1_5_1"/>
<feature type="short sequence motif" description="Q motif" evidence="6">
    <location>
        <begin position="65"/>
        <end position="93"/>
    </location>
</feature>
<dbReference type="Pfam" id="PF00270">
    <property type="entry name" value="DEAD"/>
    <property type="match status" value="1"/>
</dbReference>
<dbReference type="GeneID" id="5005002"/>
<evidence type="ECO:0000313" key="12">
    <source>
        <dbReference type="EMBL" id="ABP01258.1"/>
    </source>
</evidence>
<evidence type="ECO:0000313" key="11">
    <source>
        <dbReference type="EMBL" id="ABO99289.1"/>
    </source>
</evidence>
<dbReference type="InterPro" id="IPR014014">
    <property type="entry name" value="RNA_helicase_DEAD_Q_motif"/>
</dbReference>
<dbReference type="InterPro" id="IPR001650">
    <property type="entry name" value="Helicase_C-like"/>
</dbReference>
<dbReference type="PANTHER" id="PTHR47958">
    <property type="entry name" value="ATP-DEPENDENT RNA HELICASE DBP3"/>
    <property type="match status" value="1"/>
</dbReference>
<dbReference type="Gramene" id="ABO99289">
    <property type="protein sequence ID" value="ABO99289"/>
    <property type="gene ID" value="OSTLU_27227"/>
</dbReference>
<keyword evidence="13" id="KW-1185">Reference proteome</keyword>
<dbReference type="GeneID" id="5006957"/>
<gene>
    <name evidence="11" type="ORF">OSTLU_27227</name>
    <name evidence="12" type="ORF">OSTLU_36611</name>
</gene>
<dbReference type="KEGG" id="olu:OSTLU_36611"/>
<dbReference type="Gene3D" id="3.40.50.300">
    <property type="entry name" value="P-loop containing nucleotide triphosphate hydrolases"/>
    <property type="match status" value="2"/>
</dbReference>